<evidence type="ECO:0000313" key="2">
    <source>
        <dbReference type="Proteomes" id="UP001152795"/>
    </source>
</evidence>
<dbReference type="EMBL" id="CACRXK020024964">
    <property type="protein sequence ID" value="CAB4039116.1"/>
    <property type="molecule type" value="Genomic_DNA"/>
</dbReference>
<proteinExistence type="predicted"/>
<evidence type="ECO:0000313" key="1">
    <source>
        <dbReference type="EMBL" id="CAB4039116.1"/>
    </source>
</evidence>
<comment type="caution">
    <text evidence="1">The sequence shown here is derived from an EMBL/GenBank/DDBJ whole genome shotgun (WGS) entry which is preliminary data.</text>
</comment>
<name>A0A7D9LVJ2_PARCT</name>
<organism evidence="1 2">
    <name type="scientific">Paramuricea clavata</name>
    <name type="common">Red gorgonian</name>
    <name type="synonym">Violescent sea-whip</name>
    <dbReference type="NCBI Taxonomy" id="317549"/>
    <lineage>
        <taxon>Eukaryota</taxon>
        <taxon>Metazoa</taxon>
        <taxon>Cnidaria</taxon>
        <taxon>Anthozoa</taxon>
        <taxon>Octocorallia</taxon>
        <taxon>Malacalcyonacea</taxon>
        <taxon>Plexauridae</taxon>
        <taxon>Paramuricea</taxon>
    </lineage>
</organism>
<keyword evidence="2" id="KW-1185">Reference proteome</keyword>
<accession>A0A7D9LVJ2</accession>
<gene>
    <name evidence="1" type="ORF">PACLA_8A034569</name>
</gene>
<sequence length="118" mass="13482">MAVRAFIFALYIVSLYALLFIQETSNGSKIGRITRSEGSSPRGNGKVKHGLEILARLTSRRQDLTRCERRRANLFDSIAVPTNKYLFMILLLLSNDVHVYTQVRLKRVLLVVIFAKSR</sequence>
<dbReference type="Proteomes" id="UP001152795">
    <property type="component" value="Unassembled WGS sequence"/>
</dbReference>
<reference evidence="1" key="1">
    <citation type="submission" date="2020-04" db="EMBL/GenBank/DDBJ databases">
        <authorList>
            <person name="Alioto T."/>
            <person name="Alioto T."/>
            <person name="Gomez Garrido J."/>
        </authorList>
    </citation>
    <scope>NUCLEOTIDE SEQUENCE</scope>
    <source>
        <strain evidence="1">A484AB</strain>
    </source>
</reference>
<protein>
    <submittedName>
        <fullName evidence="1">Uncharacterized protein</fullName>
    </submittedName>
</protein>
<dbReference type="AlphaFoldDB" id="A0A7D9LVJ2"/>